<sequence>MQWIPLLARAAVGTPPAARSEHAAAVVGSRLYVFGGRTATGLASDLHYYDIERGEWSGELSWCEDGPSARRLAGAAGMGSLLYVFGGESETVRNDLHVFDGSRWSGELVATGDAPAPRSAASVAGFITTLFVFGGVADDGVRGDLSAFNATTREWRALPTGPSPRSSSPFAQIDGLLYVHGGVAGDLVLDDTWVFDARSARWTRLADGGPPLARHGLVADGVLLYALDADRHFSFVEGKWTDVTRLAAPVLPRGWATTSYTDGGALVFQVGGEDVAELTVYARIPAHAADIGGGKVVYRAITTT</sequence>
<evidence type="ECO:0000313" key="3">
    <source>
        <dbReference type="EMBL" id="KAJ8599607.1"/>
    </source>
</evidence>
<evidence type="ECO:0000256" key="2">
    <source>
        <dbReference type="ARBA" id="ARBA00022737"/>
    </source>
</evidence>
<comment type="caution">
    <text evidence="3">The sequence shown here is derived from an EMBL/GenBank/DDBJ whole genome shotgun (WGS) entry which is preliminary data.</text>
</comment>
<dbReference type="PANTHER" id="PTHR46093">
    <property type="entry name" value="ACYL-COA-BINDING DOMAIN-CONTAINING PROTEIN 5"/>
    <property type="match status" value="1"/>
</dbReference>
<dbReference type="SUPFAM" id="SSF50965">
    <property type="entry name" value="Galactose oxidase, central domain"/>
    <property type="match status" value="1"/>
</dbReference>
<organism evidence="3 4">
    <name type="scientific">Chrysophaeum taylorii</name>
    <dbReference type="NCBI Taxonomy" id="2483200"/>
    <lineage>
        <taxon>Eukaryota</taxon>
        <taxon>Sar</taxon>
        <taxon>Stramenopiles</taxon>
        <taxon>Ochrophyta</taxon>
        <taxon>Pelagophyceae</taxon>
        <taxon>Pelagomonadales</taxon>
        <taxon>Pelagomonadaceae</taxon>
        <taxon>Chrysophaeum</taxon>
    </lineage>
</organism>
<dbReference type="EMBL" id="JAQMWT010000552">
    <property type="protein sequence ID" value="KAJ8599607.1"/>
    <property type="molecule type" value="Genomic_DNA"/>
</dbReference>
<dbReference type="AlphaFoldDB" id="A0AAD7XFR0"/>
<reference evidence="3" key="1">
    <citation type="submission" date="2023-01" db="EMBL/GenBank/DDBJ databases">
        <title>Metagenome sequencing of chrysophaentin producing Chrysophaeum taylorii.</title>
        <authorList>
            <person name="Davison J."/>
            <person name="Bewley C."/>
        </authorList>
    </citation>
    <scope>NUCLEOTIDE SEQUENCE</scope>
    <source>
        <strain evidence="3">NIES-1699</strain>
    </source>
</reference>
<dbReference type="Pfam" id="PF01344">
    <property type="entry name" value="Kelch_1"/>
    <property type="match status" value="1"/>
</dbReference>
<protein>
    <recommendedName>
        <fullName evidence="5">Galactose oxidase</fullName>
    </recommendedName>
</protein>
<dbReference type="Gene3D" id="2.120.10.80">
    <property type="entry name" value="Kelch-type beta propeller"/>
    <property type="match status" value="2"/>
</dbReference>
<evidence type="ECO:0008006" key="5">
    <source>
        <dbReference type="Google" id="ProtNLM"/>
    </source>
</evidence>
<keyword evidence="4" id="KW-1185">Reference proteome</keyword>
<keyword evidence="1" id="KW-0880">Kelch repeat</keyword>
<evidence type="ECO:0000313" key="4">
    <source>
        <dbReference type="Proteomes" id="UP001230188"/>
    </source>
</evidence>
<name>A0AAD7XFR0_9STRA</name>
<proteinExistence type="predicted"/>
<dbReference type="InterPro" id="IPR011043">
    <property type="entry name" value="Gal_Oxase/kelch_b-propeller"/>
</dbReference>
<accession>A0AAD7XFR0</accession>
<keyword evidence="2" id="KW-0677">Repeat</keyword>
<dbReference type="PANTHER" id="PTHR46093:SF18">
    <property type="entry name" value="FIBRONECTIN TYPE-III DOMAIN-CONTAINING PROTEIN"/>
    <property type="match status" value="1"/>
</dbReference>
<gene>
    <name evidence="3" type="ORF">CTAYLR_004675</name>
</gene>
<dbReference type="Proteomes" id="UP001230188">
    <property type="component" value="Unassembled WGS sequence"/>
</dbReference>
<dbReference type="InterPro" id="IPR006652">
    <property type="entry name" value="Kelch_1"/>
</dbReference>
<dbReference type="InterPro" id="IPR015915">
    <property type="entry name" value="Kelch-typ_b-propeller"/>
</dbReference>
<evidence type="ECO:0000256" key="1">
    <source>
        <dbReference type="ARBA" id="ARBA00022441"/>
    </source>
</evidence>
<dbReference type="Pfam" id="PF24681">
    <property type="entry name" value="Kelch_KLHDC2_KLHL20_DRC7"/>
    <property type="match status" value="1"/>
</dbReference>